<evidence type="ECO:0000256" key="2">
    <source>
        <dbReference type="ARBA" id="ARBA00022741"/>
    </source>
</evidence>
<dbReference type="Pfam" id="PF00005">
    <property type="entry name" value="ABC_tran"/>
    <property type="match status" value="1"/>
</dbReference>
<keyword evidence="6" id="KW-1185">Reference proteome</keyword>
<dbReference type="PANTHER" id="PTHR42939">
    <property type="entry name" value="ABC TRANSPORTER ATP-BINDING PROTEIN ALBC-RELATED"/>
    <property type="match status" value="1"/>
</dbReference>
<dbReference type="SMART" id="SM00382">
    <property type="entry name" value="AAA"/>
    <property type="match status" value="1"/>
</dbReference>
<evidence type="ECO:0000313" key="5">
    <source>
        <dbReference type="EMBL" id="MBM7632175.1"/>
    </source>
</evidence>
<comment type="caution">
    <text evidence="5">The sequence shown here is derived from an EMBL/GenBank/DDBJ whole genome shotgun (WGS) entry which is preliminary data.</text>
</comment>
<dbReference type="PROSITE" id="PS50893">
    <property type="entry name" value="ABC_TRANSPORTER_2"/>
    <property type="match status" value="1"/>
</dbReference>
<proteinExistence type="predicted"/>
<dbReference type="CDD" id="cd03230">
    <property type="entry name" value="ABC_DR_subfamily_A"/>
    <property type="match status" value="1"/>
</dbReference>
<reference evidence="5 6" key="1">
    <citation type="submission" date="2021-01" db="EMBL/GenBank/DDBJ databases">
        <title>Genomic Encyclopedia of Type Strains, Phase IV (KMG-IV): sequencing the most valuable type-strain genomes for metagenomic binning, comparative biology and taxonomic classification.</title>
        <authorList>
            <person name="Goeker M."/>
        </authorList>
    </citation>
    <scope>NUCLEOTIDE SEQUENCE [LARGE SCALE GENOMIC DNA]</scope>
    <source>
        <strain evidence="5 6">DSM 25540</strain>
    </source>
</reference>
<evidence type="ECO:0000256" key="1">
    <source>
        <dbReference type="ARBA" id="ARBA00022448"/>
    </source>
</evidence>
<dbReference type="EMBL" id="JAFBEC010000003">
    <property type="protein sequence ID" value="MBM7632175.1"/>
    <property type="molecule type" value="Genomic_DNA"/>
</dbReference>
<dbReference type="InterPro" id="IPR051782">
    <property type="entry name" value="ABC_Transporter_VariousFunc"/>
</dbReference>
<name>A0ABS2P9X0_9BACL</name>
<dbReference type="RefSeq" id="WP_204696300.1">
    <property type="nucleotide sequence ID" value="NZ_JAFBEC010000003.1"/>
</dbReference>
<dbReference type="PANTHER" id="PTHR42939:SF1">
    <property type="entry name" value="ABC TRANSPORTER ATP-BINDING PROTEIN ALBC-RELATED"/>
    <property type="match status" value="1"/>
</dbReference>
<dbReference type="InterPro" id="IPR003593">
    <property type="entry name" value="AAA+_ATPase"/>
</dbReference>
<gene>
    <name evidence="5" type="ORF">JOD17_001268</name>
</gene>
<accession>A0ABS2P9X0</accession>
<feature type="domain" description="ABC transporter" evidence="4">
    <location>
        <begin position="2"/>
        <end position="223"/>
    </location>
</feature>
<dbReference type="Gene3D" id="3.40.50.300">
    <property type="entry name" value="P-loop containing nucleotide triphosphate hydrolases"/>
    <property type="match status" value="1"/>
</dbReference>
<evidence type="ECO:0000259" key="4">
    <source>
        <dbReference type="PROSITE" id="PS50893"/>
    </source>
</evidence>
<evidence type="ECO:0000256" key="3">
    <source>
        <dbReference type="ARBA" id="ARBA00022840"/>
    </source>
</evidence>
<sequence length="227" mass="26155">MIELKNVTKRYGRKRVMNDISFTVDAGEITCLIGLNGAGKTTLLKAIMNLTPSQGRITVDGKKVTSKTYQDMVFVPDVLPMPRNMSIQECLDFMNHFYKKWDEKAANELLQFFQLKKEERLRGLSKGYLMRVNLLLGIASGCKYLLMDEPLSGIDILTRERISELLTSEYVDKKAILFTTHEIAEIETIIDRAVFMKDGMIVSDYYVETLREQEQKSLLDKMREVYV</sequence>
<dbReference type="GO" id="GO:0005524">
    <property type="term" value="F:ATP binding"/>
    <property type="evidence" value="ECO:0007669"/>
    <property type="project" value="UniProtKB-KW"/>
</dbReference>
<keyword evidence="3 5" id="KW-0067">ATP-binding</keyword>
<keyword evidence="1" id="KW-0813">Transport</keyword>
<dbReference type="Proteomes" id="UP000741863">
    <property type="component" value="Unassembled WGS sequence"/>
</dbReference>
<keyword evidence="2" id="KW-0547">Nucleotide-binding</keyword>
<evidence type="ECO:0000313" key="6">
    <source>
        <dbReference type="Proteomes" id="UP000741863"/>
    </source>
</evidence>
<dbReference type="InterPro" id="IPR003439">
    <property type="entry name" value="ABC_transporter-like_ATP-bd"/>
</dbReference>
<dbReference type="SUPFAM" id="SSF52540">
    <property type="entry name" value="P-loop containing nucleoside triphosphate hydrolases"/>
    <property type="match status" value="1"/>
</dbReference>
<dbReference type="InterPro" id="IPR027417">
    <property type="entry name" value="P-loop_NTPase"/>
</dbReference>
<organism evidence="5 6">
    <name type="scientific">Geomicrobium sediminis</name>
    <dbReference type="NCBI Taxonomy" id="1347788"/>
    <lineage>
        <taxon>Bacteria</taxon>
        <taxon>Bacillati</taxon>
        <taxon>Bacillota</taxon>
        <taxon>Bacilli</taxon>
        <taxon>Bacillales</taxon>
        <taxon>Geomicrobium</taxon>
    </lineage>
</organism>
<protein>
    <submittedName>
        <fullName evidence="5">ABC-2 type transport system ATP-binding protein</fullName>
    </submittedName>
</protein>